<accession>A0ACC1K835</accession>
<keyword evidence="2" id="KW-1185">Reference proteome</keyword>
<name>A0ACC1K835_9FUNG</name>
<evidence type="ECO:0000313" key="1">
    <source>
        <dbReference type="EMBL" id="KAJ2775522.1"/>
    </source>
</evidence>
<protein>
    <submittedName>
        <fullName evidence="1">Uncharacterized protein</fullName>
    </submittedName>
</protein>
<sequence length="112" mass="11956">MRPILFVTSQLPALAQQRLEALADVKVIQHASTHPISRPELLEAVSTADGLICVLSNKIDAEVVEAAGPQLRVISTISVGYDHIDLDALRRRGGISLGFTPNVLTDATADTT</sequence>
<comment type="caution">
    <text evidence="1">The sequence shown here is derived from an EMBL/GenBank/DDBJ whole genome shotgun (WGS) entry which is preliminary data.</text>
</comment>
<dbReference type="Proteomes" id="UP001140066">
    <property type="component" value="Unassembled WGS sequence"/>
</dbReference>
<gene>
    <name evidence="1" type="ORF">GGI18_004477</name>
</gene>
<organism evidence="1 2">
    <name type="scientific">Coemansia linderi</name>
    <dbReference type="NCBI Taxonomy" id="2663919"/>
    <lineage>
        <taxon>Eukaryota</taxon>
        <taxon>Fungi</taxon>
        <taxon>Fungi incertae sedis</taxon>
        <taxon>Zoopagomycota</taxon>
        <taxon>Kickxellomycotina</taxon>
        <taxon>Kickxellomycetes</taxon>
        <taxon>Kickxellales</taxon>
        <taxon>Kickxellaceae</taxon>
        <taxon>Coemansia</taxon>
    </lineage>
</organism>
<dbReference type="EMBL" id="JANBUK010002072">
    <property type="protein sequence ID" value="KAJ2775522.1"/>
    <property type="molecule type" value="Genomic_DNA"/>
</dbReference>
<proteinExistence type="predicted"/>
<reference evidence="1" key="1">
    <citation type="submission" date="2022-07" db="EMBL/GenBank/DDBJ databases">
        <title>Phylogenomic reconstructions and comparative analyses of Kickxellomycotina fungi.</title>
        <authorList>
            <person name="Reynolds N.K."/>
            <person name="Stajich J.E."/>
            <person name="Barry K."/>
            <person name="Grigoriev I.V."/>
            <person name="Crous P."/>
            <person name="Smith M.E."/>
        </authorList>
    </citation>
    <scope>NUCLEOTIDE SEQUENCE</scope>
    <source>
        <strain evidence="1">BCRC 34191</strain>
    </source>
</reference>
<evidence type="ECO:0000313" key="2">
    <source>
        <dbReference type="Proteomes" id="UP001140066"/>
    </source>
</evidence>
<feature type="non-terminal residue" evidence="1">
    <location>
        <position position="112"/>
    </location>
</feature>